<evidence type="ECO:0000313" key="2">
    <source>
        <dbReference type="EMBL" id="TWE11295.1"/>
    </source>
</evidence>
<accession>A0A561E6P4</accession>
<dbReference type="Pfam" id="PF00144">
    <property type="entry name" value="Beta-lactamase"/>
    <property type="match status" value="1"/>
</dbReference>
<dbReference type="InterPro" id="IPR012338">
    <property type="entry name" value="Beta-lactam/transpept-like"/>
</dbReference>
<dbReference type="InterPro" id="IPR001466">
    <property type="entry name" value="Beta-lactam-related"/>
</dbReference>
<dbReference type="Gene3D" id="3.40.710.10">
    <property type="entry name" value="DD-peptidase/beta-lactamase superfamily"/>
    <property type="match status" value="1"/>
</dbReference>
<dbReference type="PANTHER" id="PTHR43319">
    <property type="entry name" value="BETA-LACTAMASE-RELATED"/>
    <property type="match status" value="1"/>
</dbReference>
<organism evidence="2 3">
    <name type="scientific">Rudaeicoccus suwonensis</name>
    <dbReference type="NCBI Taxonomy" id="657409"/>
    <lineage>
        <taxon>Bacteria</taxon>
        <taxon>Bacillati</taxon>
        <taxon>Actinomycetota</taxon>
        <taxon>Actinomycetes</taxon>
        <taxon>Micrococcales</taxon>
        <taxon>Dermacoccaceae</taxon>
        <taxon>Rudaeicoccus</taxon>
    </lineage>
</organism>
<dbReference type="SUPFAM" id="SSF56601">
    <property type="entry name" value="beta-lactamase/transpeptidase-like"/>
    <property type="match status" value="1"/>
</dbReference>
<dbReference type="Proteomes" id="UP000318297">
    <property type="component" value="Unassembled WGS sequence"/>
</dbReference>
<comment type="caution">
    <text evidence="2">The sequence shown here is derived from an EMBL/GenBank/DDBJ whole genome shotgun (WGS) entry which is preliminary data.</text>
</comment>
<proteinExistence type="predicted"/>
<dbReference type="PANTHER" id="PTHR43319:SF3">
    <property type="entry name" value="BETA-LACTAMASE-RELATED DOMAIN-CONTAINING PROTEIN"/>
    <property type="match status" value="1"/>
</dbReference>
<dbReference type="AlphaFoldDB" id="A0A561E6P4"/>
<sequence>MSDIAVHGTVADGFEMVREEFRAILHAEGADLSAQVAAYHRGRPVVDLWAGVESSQDSLLGIYSASKGVTHIVAALLVQDGELDLDERVSTYWPEFAAGGKQHLLVRELLSHQAGVVGAVDGFSMDELADDQVVAERLAAQVPFWRPGATSGYHALVMAALSGEVIRRVSGRSVQSLYAERLRDPLQLELFLGLGEEQESRFLPAQPMIATPERLRDLTAAASAPDSLAGVAFNRHAPGNREVWELPNLPLVRANGTASFGGIGTARGLAKLYAALISSVDGSEPLFTPATAAAVAQIQTNGLDPVLGFHKPWAVGFHSYGQIYPTLAVGAFGHSGAGGQQALVDPANELSYAFLRRRFGLPAQVDTDHNQIIRALQTAMARA</sequence>
<dbReference type="OrthoDB" id="3422781at2"/>
<gene>
    <name evidence="2" type="ORF">BKA23_0057</name>
</gene>
<dbReference type="InterPro" id="IPR052907">
    <property type="entry name" value="Beta-lactamase/esterase"/>
</dbReference>
<protein>
    <submittedName>
        <fullName evidence="2">CubicO group peptidase (Beta-lactamase class C family)</fullName>
    </submittedName>
</protein>
<evidence type="ECO:0000259" key="1">
    <source>
        <dbReference type="Pfam" id="PF00144"/>
    </source>
</evidence>
<feature type="domain" description="Beta-lactamase-related" evidence="1">
    <location>
        <begin position="32"/>
        <end position="370"/>
    </location>
</feature>
<name>A0A561E6P4_9MICO</name>
<evidence type="ECO:0000313" key="3">
    <source>
        <dbReference type="Proteomes" id="UP000318297"/>
    </source>
</evidence>
<keyword evidence="3" id="KW-1185">Reference proteome</keyword>
<dbReference type="RefSeq" id="WP_145224446.1">
    <property type="nucleotide sequence ID" value="NZ_VIVQ01000001.1"/>
</dbReference>
<reference evidence="2 3" key="1">
    <citation type="submission" date="2019-06" db="EMBL/GenBank/DDBJ databases">
        <title>Sequencing the genomes of 1000 actinobacteria strains.</title>
        <authorList>
            <person name="Klenk H.-P."/>
        </authorList>
    </citation>
    <scope>NUCLEOTIDE SEQUENCE [LARGE SCALE GENOMIC DNA]</scope>
    <source>
        <strain evidence="2 3">DSM 19560</strain>
    </source>
</reference>
<dbReference type="EMBL" id="VIVQ01000001">
    <property type="protein sequence ID" value="TWE11295.1"/>
    <property type="molecule type" value="Genomic_DNA"/>
</dbReference>